<dbReference type="SUPFAM" id="SSF51658">
    <property type="entry name" value="Xylose isomerase-like"/>
    <property type="match status" value="1"/>
</dbReference>
<organism evidence="2">
    <name type="scientific">marine sediment metagenome</name>
    <dbReference type="NCBI Taxonomy" id="412755"/>
    <lineage>
        <taxon>unclassified sequences</taxon>
        <taxon>metagenomes</taxon>
        <taxon>ecological metagenomes</taxon>
    </lineage>
</organism>
<accession>X1L5J4</accession>
<feature type="non-terminal residue" evidence="2">
    <location>
        <position position="1"/>
    </location>
</feature>
<dbReference type="Pfam" id="PF01261">
    <property type="entry name" value="AP_endonuc_2"/>
    <property type="match status" value="1"/>
</dbReference>
<evidence type="ECO:0000313" key="2">
    <source>
        <dbReference type="EMBL" id="GAI14253.1"/>
    </source>
</evidence>
<name>X1L5J4_9ZZZZ</name>
<reference evidence="2" key="1">
    <citation type="journal article" date="2014" name="Front. Microbiol.">
        <title>High frequency of phylogenetically diverse reductive dehalogenase-homologous genes in deep subseafloor sedimentary metagenomes.</title>
        <authorList>
            <person name="Kawai M."/>
            <person name="Futagami T."/>
            <person name="Toyoda A."/>
            <person name="Takaki Y."/>
            <person name="Nishi S."/>
            <person name="Hori S."/>
            <person name="Arai W."/>
            <person name="Tsubouchi T."/>
            <person name="Morono Y."/>
            <person name="Uchiyama I."/>
            <person name="Ito T."/>
            <person name="Fujiyama A."/>
            <person name="Inagaki F."/>
            <person name="Takami H."/>
        </authorList>
    </citation>
    <scope>NUCLEOTIDE SEQUENCE</scope>
    <source>
        <strain evidence="2">Expedition CK06-06</strain>
    </source>
</reference>
<feature type="domain" description="Xylose isomerase-like TIM barrel" evidence="1">
    <location>
        <begin position="29"/>
        <end position="118"/>
    </location>
</feature>
<comment type="caution">
    <text evidence="2">The sequence shown here is derived from an EMBL/GenBank/DDBJ whole genome shotgun (WGS) entry which is preliminary data.</text>
</comment>
<dbReference type="InterPro" id="IPR036237">
    <property type="entry name" value="Xyl_isomerase-like_sf"/>
</dbReference>
<sequence length="128" mass="14476">YYHFCIVHLMDLVFGFDVVRKSVEECFGYAAEYGLAHLEIDLIRGHSFIETFDAERINKLRGLSEQFGISLSLHTPFTINPSDKILTIRDANIAYLKRCVSVAHELNATHVTTHVGYCLGVIRLSSSK</sequence>
<gene>
    <name evidence="2" type="ORF">S06H3_18334</name>
</gene>
<protein>
    <recommendedName>
        <fullName evidence="1">Xylose isomerase-like TIM barrel domain-containing protein</fullName>
    </recommendedName>
</protein>
<evidence type="ECO:0000259" key="1">
    <source>
        <dbReference type="Pfam" id="PF01261"/>
    </source>
</evidence>
<dbReference type="EMBL" id="BARV01009257">
    <property type="protein sequence ID" value="GAI14253.1"/>
    <property type="molecule type" value="Genomic_DNA"/>
</dbReference>
<dbReference type="Gene3D" id="3.20.20.150">
    <property type="entry name" value="Divalent-metal-dependent TIM barrel enzymes"/>
    <property type="match status" value="1"/>
</dbReference>
<proteinExistence type="predicted"/>
<dbReference type="InterPro" id="IPR013022">
    <property type="entry name" value="Xyl_isomerase-like_TIM-brl"/>
</dbReference>
<dbReference type="AlphaFoldDB" id="X1L5J4"/>